<accession>A0A1Y0SYU3</accession>
<organism evidence="1 2">
    <name type="scientific">Pseudomonas phage Phabio</name>
    <dbReference type="NCBI Taxonomy" id="2006668"/>
    <lineage>
        <taxon>Viruses</taxon>
        <taxon>Duplodnaviria</taxon>
        <taxon>Heunggongvirae</taxon>
        <taxon>Uroviricota</taxon>
        <taxon>Caudoviricetes</taxon>
        <taxon>Chimalliviridae</taxon>
        <taxon>Phabiovirus</taxon>
        <taxon>Phabiovirus phabio</taxon>
    </lineage>
</organism>
<dbReference type="EMBL" id="MF042360">
    <property type="protein sequence ID" value="ARV76933.1"/>
    <property type="molecule type" value="Genomic_DNA"/>
</dbReference>
<keyword evidence="2" id="KW-1185">Reference proteome</keyword>
<gene>
    <name evidence="1" type="ORF">PHABIO_302</name>
</gene>
<name>A0A1Y0SYU3_9CAUD</name>
<dbReference type="Proteomes" id="UP000225448">
    <property type="component" value="Segment"/>
</dbReference>
<evidence type="ECO:0000313" key="1">
    <source>
        <dbReference type="EMBL" id="ARV76933.1"/>
    </source>
</evidence>
<evidence type="ECO:0000313" key="2">
    <source>
        <dbReference type="Proteomes" id="UP000225448"/>
    </source>
</evidence>
<sequence>MLTYYDRNFEAVFVATPSEARVENAAANRALSEERHEMALRRDWCNTFSREEHSPFGPKLGVVPNSIDRTTICDVDKYHIQR</sequence>
<proteinExistence type="predicted"/>
<protein>
    <submittedName>
        <fullName evidence="1">Uncharacterized protein</fullName>
    </submittedName>
</protein>
<reference evidence="1 2" key="1">
    <citation type="submission" date="2017-05" db="EMBL/GenBank/DDBJ databases">
        <authorList>
            <person name="Song R."/>
            <person name="Chenine A.L."/>
            <person name="Ruprecht R.M."/>
        </authorList>
    </citation>
    <scope>NUCLEOTIDE SEQUENCE [LARGE SCALE GENOMIC DNA]</scope>
</reference>